<dbReference type="EMBL" id="LHZA01000068">
    <property type="protein sequence ID" value="KXV02627.1"/>
    <property type="molecule type" value="Genomic_DNA"/>
</dbReference>
<dbReference type="RefSeq" id="WP_209436626.1">
    <property type="nucleotide sequence ID" value="NZ_LHZA01000068.1"/>
</dbReference>
<gene>
    <name evidence="1" type="ORF">AD928_00730</name>
</gene>
<accession>A0A149QZR8</accession>
<dbReference type="AlphaFoldDB" id="A0A149QZR8"/>
<sequence length="96" mass="10936">SNPGTKHLVILADGPLKVRLQSRRLQFFSVELVCTWTDQICTARMRDAFMNEFLLDIIDRLSPQKKQSRQAAVALKVDIKVVMVVARKPTFPGEPR</sequence>
<reference evidence="1 2" key="1">
    <citation type="submission" date="2015-06" db="EMBL/GenBank/DDBJ databases">
        <title>Improved classification and identification of acetic acid bacteria using matrix-assisted laser desorption/ionization time-of-flight mass spectrometry; Gluconobacter nephelii and Gluconobacter uchimurae are later heterotypic synonyms of Gluconobacter japonicus and Gluconobacter oxydans, respectively.</title>
        <authorList>
            <person name="Li L."/>
            <person name="Cleenwerck I."/>
            <person name="De Vuyst L."/>
            <person name="Vandamme P."/>
        </authorList>
    </citation>
    <scope>NUCLEOTIDE SEQUENCE [LARGE SCALE GENOMIC DNA]</scope>
    <source>
        <strain evidence="1 2">LMG 1625</strain>
    </source>
</reference>
<evidence type="ECO:0000313" key="1">
    <source>
        <dbReference type="EMBL" id="KXV02627.1"/>
    </source>
</evidence>
<evidence type="ECO:0000313" key="2">
    <source>
        <dbReference type="Proteomes" id="UP000075473"/>
    </source>
</evidence>
<organism evidence="1 2">
    <name type="scientific">Acetobacter cerevisiae</name>
    <dbReference type="NCBI Taxonomy" id="178900"/>
    <lineage>
        <taxon>Bacteria</taxon>
        <taxon>Pseudomonadati</taxon>
        <taxon>Pseudomonadota</taxon>
        <taxon>Alphaproteobacteria</taxon>
        <taxon>Acetobacterales</taxon>
        <taxon>Acetobacteraceae</taxon>
        <taxon>Acetobacter</taxon>
    </lineage>
</organism>
<dbReference type="PATRIC" id="fig|178900.5.peg.297"/>
<feature type="non-terminal residue" evidence="1">
    <location>
        <position position="1"/>
    </location>
</feature>
<proteinExistence type="predicted"/>
<protein>
    <submittedName>
        <fullName evidence="1">Uncharacterized protein</fullName>
    </submittedName>
</protein>
<name>A0A149QZR8_9PROT</name>
<comment type="caution">
    <text evidence="1">The sequence shown here is derived from an EMBL/GenBank/DDBJ whole genome shotgun (WGS) entry which is preliminary data.</text>
</comment>
<dbReference type="Proteomes" id="UP000075473">
    <property type="component" value="Unassembled WGS sequence"/>
</dbReference>